<dbReference type="EC" id="2.5.1.78" evidence="3 7"/>
<dbReference type="Proteomes" id="UP001211065">
    <property type="component" value="Unassembled WGS sequence"/>
</dbReference>
<sequence length="165" mass="17855">MQNKDFVKGVIPSSDLNGENLKVLIVHTRWNSEIVNELVKGAVETLLSNKVKPDNILLHSVPGAYELPFATKKLCKLLKPDSAISIGVLIKGSTMHFEYISEAVSHGLMNVGLELEIPVIFGLLTLLNEQQAGMTPDGHNHGIDWGQAAIEMAQITASSSKSVAK</sequence>
<evidence type="ECO:0000313" key="9">
    <source>
        <dbReference type="Proteomes" id="UP001211065"/>
    </source>
</evidence>
<evidence type="ECO:0000256" key="7">
    <source>
        <dbReference type="RuleBase" id="RU003795"/>
    </source>
</evidence>
<evidence type="ECO:0000256" key="5">
    <source>
        <dbReference type="ARBA" id="ARBA00022679"/>
    </source>
</evidence>
<evidence type="ECO:0000313" key="8">
    <source>
        <dbReference type="EMBL" id="KAJ3228488.1"/>
    </source>
</evidence>
<dbReference type="HAMAP" id="MF_00178">
    <property type="entry name" value="Lumazine_synth"/>
    <property type="match status" value="1"/>
</dbReference>
<gene>
    <name evidence="8" type="ORF">HK099_000043</name>
</gene>
<dbReference type="Pfam" id="PF00885">
    <property type="entry name" value="DMRL_synthase"/>
    <property type="match status" value="1"/>
</dbReference>
<accession>A0AAD5UCA3</accession>
<comment type="function">
    <text evidence="7">Catalyzes the formation of 6,7-dimethyl-8-ribityllumazine by condensation of 5-amino-6-(D-ribitylamino)uracil with 3,4-dihydroxy-2-butanone 4-phosphate. This is the penultimate step in the biosynthesis of riboflavin.</text>
</comment>
<reference evidence="8" key="1">
    <citation type="submission" date="2020-05" db="EMBL/GenBank/DDBJ databases">
        <title>Phylogenomic resolution of chytrid fungi.</title>
        <authorList>
            <person name="Stajich J.E."/>
            <person name="Amses K."/>
            <person name="Simmons R."/>
            <person name="Seto K."/>
            <person name="Myers J."/>
            <person name="Bonds A."/>
            <person name="Quandt C.A."/>
            <person name="Barry K."/>
            <person name="Liu P."/>
            <person name="Grigoriev I."/>
            <person name="Longcore J.E."/>
            <person name="James T.Y."/>
        </authorList>
    </citation>
    <scope>NUCLEOTIDE SEQUENCE</scope>
    <source>
        <strain evidence="8">JEL0476</strain>
    </source>
</reference>
<keyword evidence="4 7" id="KW-0686">Riboflavin biosynthesis</keyword>
<keyword evidence="9" id="KW-1185">Reference proteome</keyword>
<dbReference type="EMBL" id="JADGJW010000001">
    <property type="protein sequence ID" value="KAJ3228488.1"/>
    <property type="molecule type" value="Genomic_DNA"/>
</dbReference>
<evidence type="ECO:0000256" key="6">
    <source>
        <dbReference type="ARBA" id="ARBA00048785"/>
    </source>
</evidence>
<dbReference type="GO" id="GO:0009231">
    <property type="term" value="P:riboflavin biosynthetic process"/>
    <property type="evidence" value="ECO:0007669"/>
    <property type="project" value="UniProtKB-KW"/>
</dbReference>
<dbReference type="CDD" id="cd09209">
    <property type="entry name" value="Lumazine_synthase-I"/>
    <property type="match status" value="1"/>
</dbReference>
<dbReference type="PANTHER" id="PTHR21058:SF0">
    <property type="entry name" value="6,7-DIMETHYL-8-RIBITYLLUMAZINE SYNTHASE"/>
    <property type="match status" value="1"/>
</dbReference>
<dbReference type="SUPFAM" id="SSF52121">
    <property type="entry name" value="Lumazine synthase"/>
    <property type="match status" value="1"/>
</dbReference>
<evidence type="ECO:0000256" key="4">
    <source>
        <dbReference type="ARBA" id="ARBA00022619"/>
    </source>
</evidence>
<protein>
    <recommendedName>
        <fullName evidence="3 7">6,7-dimethyl-8-ribityllumazine synthase</fullName>
        <shortName evidence="7">DMRL synthase</shortName>
        <ecNumber evidence="3 7">2.5.1.78</ecNumber>
    </recommendedName>
</protein>
<dbReference type="InterPro" id="IPR002180">
    <property type="entry name" value="LS/RS"/>
</dbReference>
<organism evidence="8 9">
    <name type="scientific">Clydaea vesicula</name>
    <dbReference type="NCBI Taxonomy" id="447962"/>
    <lineage>
        <taxon>Eukaryota</taxon>
        <taxon>Fungi</taxon>
        <taxon>Fungi incertae sedis</taxon>
        <taxon>Chytridiomycota</taxon>
        <taxon>Chytridiomycota incertae sedis</taxon>
        <taxon>Chytridiomycetes</taxon>
        <taxon>Lobulomycetales</taxon>
        <taxon>Lobulomycetaceae</taxon>
        <taxon>Clydaea</taxon>
    </lineage>
</organism>
<evidence type="ECO:0000256" key="1">
    <source>
        <dbReference type="ARBA" id="ARBA00004917"/>
    </source>
</evidence>
<comment type="catalytic activity">
    <reaction evidence="6 7">
        <text>(2S)-2-hydroxy-3-oxobutyl phosphate + 5-amino-6-(D-ribitylamino)uracil = 6,7-dimethyl-8-(1-D-ribityl)lumazine + phosphate + 2 H2O + H(+)</text>
        <dbReference type="Rhea" id="RHEA:26152"/>
        <dbReference type="ChEBI" id="CHEBI:15377"/>
        <dbReference type="ChEBI" id="CHEBI:15378"/>
        <dbReference type="ChEBI" id="CHEBI:15934"/>
        <dbReference type="ChEBI" id="CHEBI:43474"/>
        <dbReference type="ChEBI" id="CHEBI:58201"/>
        <dbReference type="ChEBI" id="CHEBI:58830"/>
        <dbReference type="EC" id="2.5.1.78"/>
    </reaction>
</comment>
<dbReference type="PANTHER" id="PTHR21058">
    <property type="entry name" value="6,7-DIMETHYL-8-RIBITYLLUMAZINE SYNTHASE DMRL SYNTHASE LUMAZINE SYNTHASE"/>
    <property type="match status" value="1"/>
</dbReference>
<name>A0AAD5UCA3_9FUNG</name>
<dbReference type="GO" id="GO:0009349">
    <property type="term" value="C:riboflavin synthase complex"/>
    <property type="evidence" value="ECO:0007669"/>
    <property type="project" value="UniProtKB-UniRule"/>
</dbReference>
<keyword evidence="5 7" id="KW-0808">Transferase</keyword>
<dbReference type="GO" id="GO:0005758">
    <property type="term" value="C:mitochondrial intermembrane space"/>
    <property type="evidence" value="ECO:0007669"/>
    <property type="project" value="TreeGrafter"/>
</dbReference>
<comment type="caution">
    <text evidence="8">The sequence shown here is derived from an EMBL/GenBank/DDBJ whole genome shotgun (WGS) entry which is preliminary data.</text>
</comment>
<dbReference type="Gene3D" id="3.40.50.960">
    <property type="entry name" value="Lumazine/riboflavin synthase"/>
    <property type="match status" value="1"/>
</dbReference>
<dbReference type="GO" id="GO:0000906">
    <property type="term" value="F:6,7-dimethyl-8-ribityllumazine synthase activity"/>
    <property type="evidence" value="ECO:0007669"/>
    <property type="project" value="UniProtKB-EC"/>
</dbReference>
<comment type="pathway">
    <text evidence="1 7">Cofactor biosynthesis; riboflavin biosynthesis; riboflavin from 2-hydroxy-3-oxobutyl phosphate and 5-amino-6-(D-ribitylamino)uracil: step 1/2.</text>
</comment>
<dbReference type="AlphaFoldDB" id="A0AAD5UCA3"/>
<evidence type="ECO:0000256" key="3">
    <source>
        <dbReference type="ARBA" id="ARBA00012664"/>
    </source>
</evidence>
<evidence type="ECO:0000256" key="2">
    <source>
        <dbReference type="ARBA" id="ARBA00007424"/>
    </source>
</evidence>
<dbReference type="InterPro" id="IPR034964">
    <property type="entry name" value="LS"/>
</dbReference>
<dbReference type="NCBIfam" id="TIGR00114">
    <property type="entry name" value="lumazine-synth"/>
    <property type="match status" value="1"/>
</dbReference>
<comment type="similarity">
    <text evidence="2 7">Belongs to the DMRL synthase family.</text>
</comment>
<dbReference type="InterPro" id="IPR036467">
    <property type="entry name" value="LS/RS_sf"/>
</dbReference>
<proteinExistence type="inferred from homology"/>